<proteinExistence type="predicted"/>
<dbReference type="EMBL" id="MT142661">
    <property type="protein sequence ID" value="QJA86825.1"/>
    <property type="molecule type" value="Genomic_DNA"/>
</dbReference>
<dbReference type="AlphaFoldDB" id="A0A6M3L061"/>
<name>A0A6M3L061_9ZZZZ</name>
<sequence>MEQIEEVEKFVENMIQDGDTNLKHIINFIGKISASPQIGFANQVNALVMPKIAEGLNEIVNDWDKEEDKVDEQIKFLRDHKFELEAIAAYNKRNEMTNRRLKLQNFIRSNFSE</sequence>
<accession>A0A6M3L061</accession>
<organism evidence="1">
    <name type="scientific">viral metagenome</name>
    <dbReference type="NCBI Taxonomy" id="1070528"/>
    <lineage>
        <taxon>unclassified sequences</taxon>
        <taxon>metagenomes</taxon>
        <taxon>organismal metagenomes</taxon>
    </lineage>
</organism>
<gene>
    <name evidence="1" type="ORF">MM415B03118_0011</name>
</gene>
<evidence type="ECO:0000313" key="1">
    <source>
        <dbReference type="EMBL" id="QJA86825.1"/>
    </source>
</evidence>
<protein>
    <submittedName>
        <fullName evidence="1">Uncharacterized protein</fullName>
    </submittedName>
</protein>
<reference evidence="1" key="1">
    <citation type="submission" date="2020-03" db="EMBL/GenBank/DDBJ databases">
        <title>The deep terrestrial virosphere.</title>
        <authorList>
            <person name="Holmfeldt K."/>
            <person name="Nilsson E."/>
            <person name="Simone D."/>
            <person name="Lopez-Fernandez M."/>
            <person name="Wu X."/>
            <person name="de Brujin I."/>
            <person name="Lundin D."/>
            <person name="Andersson A."/>
            <person name="Bertilsson S."/>
            <person name="Dopson M."/>
        </authorList>
    </citation>
    <scope>NUCLEOTIDE SEQUENCE</scope>
    <source>
        <strain evidence="1">MM415B03118</strain>
    </source>
</reference>